<name>A0A0A7CPM6_ACHHY</name>
<evidence type="ECO:0000313" key="3">
    <source>
        <dbReference type="EMBL" id="OQR96073.1"/>
    </source>
</evidence>
<gene>
    <name evidence="3" type="ORF">ACHHYP_17020</name>
</gene>
<protein>
    <submittedName>
        <fullName evidence="2">Secreted protein</fullName>
    </submittedName>
</protein>
<evidence type="ECO:0000313" key="2">
    <source>
        <dbReference type="EMBL" id="AIG56488.1"/>
    </source>
</evidence>
<dbReference type="SUPFAM" id="SSF52058">
    <property type="entry name" value="L domain-like"/>
    <property type="match status" value="1"/>
</dbReference>
<feature type="chain" id="PRO_5011845569" evidence="1">
    <location>
        <begin position="16"/>
        <end position="218"/>
    </location>
</feature>
<organism evidence="2">
    <name type="scientific">Achlya hypogyna</name>
    <name type="common">Oomycete</name>
    <name type="synonym">Protoachlya hypogyna</name>
    <dbReference type="NCBI Taxonomy" id="1202772"/>
    <lineage>
        <taxon>Eukaryota</taxon>
        <taxon>Sar</taxon>
        <taxon>Stramenopiles</taxon>
        <taxon>Oomycota</taxon>
        <taxon>Saprolegniomycetes</taxon>
        <taxon>Saprolegniales</taxon>
        <taxon>Achlyaceae</taxon>
        <taxon>Achlya</taxon>
    </lineage>
</organism>
<keyword evidence="1" id="KW-0732">Signal</keyword>
<keyword evidence="4" id="KW-1185">Reference proteome</keyword>
<reference evidence="2 4" key="1">
    <citation type="journal article" date="2014" name="Genome Biol. Evol.">
        <title>The secreted proteins of Achlya hypogyna and Thraustotheca clavata identify the ancestral oomycete secretome and reveal gene acquisitions by horizontal gene transfer.</title>
        <authorList>
            <person name="Misner I."/>
            <person name="Blouin N."/>
            <person name="Leonard G."/>
            <person name="Richards T.A."/>
            <person name="Lane C.E."/>
        </authorList>
    </citation>
    <scope>NUCLEOTIDE SEQUENCE</scope>
    <source>
        <strain evidence="2 4">ATCC 48635</strain>
    </source>
</reference>
<dbReference type="EMBL" id="KM039027">
    <property type="protein sequence ID" value="AIG56488.1"/>
    <property type="molecule type" value="Genomic_DNA"/>
</dbReference>
<dbReference type="Proteomes" id="UP000243579">
    <property type="component" value="Unassembled WGS sequence"/>
</dbReference>
<feature type="signal peptide" evidence="1">
    <location>
        <begin position="1"/>
        <end position="15"/>
    </location>
</feature>
<dbReference type="AlphaFoldDB" id="A0A0A7CPM6"/>
<dbReference type="PROSITE" id="PS51257">
    <property type="entry name" value="PROKAR_LIPOPROTEIN"/>
    <property type="match status" value="1"/>
</dbReference>
<proteinExistence type="predicted"/>
<dbReference type="OrthoDB" id="60247at2759"/>
<accession>A0A0A7CPM6</accession>
<sequence length="218" mass="23538">MRTWFSLALATAAAACPGGHLLTSTPSLCGDVCPPQGGVKAQACVFYPSTLSDFKCEQSSLGTCANSTEAGCTVKCLSNTWADRGSYAIGIRGTSGSFGRSEPIRVVKDYRAANVTELILKNFNDEKYDLTLLDGAFTRSSLTSLWIENVKLSLQEHVFPPQVQALVLRNTGVRWIPKEVFGLKALKTLEISGQYVDTTQLSADEKDFLAKINATISS</sequence>
<evidence type="ECO:0000313" key="4">
    <source>
        <dbReference type="Proteomes" id="UP000243579"/>
    </source>
</evidence>
<evidence type="ECO:0000256" key="1">
    <source>
        <dbReference type="SAM" id="SignalP"/>
    </source>
</evidence>
<dbReference type="EMBL" id="JNBR01000154">
    <property type="protein sequence ID" value="OQR96073.1"/>
    <property type="molecule type" value="Genomic_DNA"/>
</dbReference>